<keyword evidence="2" id="KW-1133">Transmembrane helix</keyword>
<feature type="region of interest" description="Disordered" evidence="1">
    <location>
        <begin position="186"/>
        <end position="213"/>
    </location>
</feature>
<organism evidence="3 4">
    <name type="scientific">Pristionchus mayeri</name>
    <dbReference type="NCBI Taxonomy" id="1317129"/>
    <lineage>
        <taxon>Eukaryota</taxon>
        <taxon>Metazoa</taxon>
        <taxon>Ecdysozoa</taxon>
        <taxon>Nematoda</taxon>
        <taxon>Chromadorea</taxon>
        <taxon>Rhabditida</taxon>
        <taxon>Rhabditina</taxon>
        <taxon>Diplogasteromorpha</taxon>
        <taxon>Diplogasteroidea</taxon>
        <taxon>Neodiplogasteridae</taxon>
        <taxon>Pristionchus</taxon>
    </lineage>
</organism>
<evidence type="ECO:0000313" key="3">
    <source>
        <dbReference type="EMBL" id="GMR33039.1"/>
    </source>
</evidence>
<reference evidence="4" key="1">
    <citation type="submission" date="2022-10" db="EMBL/GenBank/DDBJ databases">
        <title>Genome assembly of Pristionchus species.</title>
        <authorList>
            <person name="Yoshida K."/>
            <person name="Sommer R.J."/>
        </authorList>
    </citation>
    <scope>NUCLEOTIDE SEQUENCE [LARGE SCALE GENOMIC DNA]</scope>
    <source>
        <strain evidence="4">RS5460</strain>
    </source>
</reference>
<evidence type="ECO:0000256" key="2">
    <source>
        <dbReference type="SAM" id="Phobius"/>
    </source>
</evidence>
<proteinExistence type="predicted"/>
<evidence type="ECO:0000313" key="4">
    <source>
        <dbReference type="Proteomes" id="UP001328107"/>
    </source>
</evidence>
<feature type="transmembrane region" description="Helical" evidence="2">
    <location>
        <begin position="12"/>
        <end position="30"/>
    </location>
</feature>
<dbReference type="Proteomes" id="UP001328107">
    <property type="component" value="Unassembled WGS sequence"/>
</dbReference>
<dbReference type="EMBL" id="BTRK01000001">
    <property type="protein sequence ID" value="GMR33039.1"/>
    <property type="molecule type" value="Genomic_DNA"/>
</dbReference>
<sequence length="213" mass="23471">MGRAVIEDGSDIVLVAASALVLVGVVRLLLPQSEVSLARQLVLLVVVVVHEEVLDALLQFVPATRRILLQLLLVDITVVDQLDELVRLVLSGESTQPAGSVELKYSGMQRSIAEDVDVVVLTKSCLILVPRVSLLVRRTRHGNLAVGYSRERISPLMVAERVAGIGNAMSPLLTIVDDSRHGAAVMQRPLLQRRRHRRGGRSSQTTDHHRRRR</sequence>
<feature type="compositionally biased region" description="Basic residues" evidence="1">
    <location>
        <begin position="191"/>
        <end position="200"/>
    </location>
</feature>
<protein>
    <submittedName>
        <fullName evidence="3">Uncharacterized protein</fullName>
    </submittedName>
</protein>
<keyword evidence="2" id="KW-0472">Membrane</keyword>
<name>A0AAN4Z4A7_9BILA</name>
<dbReference type="AlphaFoldDB" id="A0AAN4Z4A7"/>
<comment type="caution">
    <text evidence="3">The sequence shown here is derived from an EMBL/GenBank/DDBJ whole genome shotgun (WGS) entry which is preliminary data.</text>
</comment>
<gene>
    <name evidence="3" type="ORF">PMAYCL1PPCAC_03234</name>
</gene>
<keyword evidence="4" id="KW-1185">Reference proteome</keyword>
<accession>A0AAN4Z4A7</accession>
<evidence type="ECO:0000256" key="1">
    <source>
        <dbReference type="SAM" id="MobiDB-lite"/>
    </source>
</evidence>
<keyword evidence="2" id="KW-0812">Transmembrane</keyword>